<dbReference type="EMBL" id="LUTY01002725">
    <property type="protein sequence ID" value="OAD19623.1"/>
    <property type="molecule type" value="Genomic_DNA"/>
</dbReference>
<proteinExistence type="predicted"/>
<evidence type="ECO:0000256" key="1">
    <source>
        <dbReference type="SAM" id="MobiDB-lite"/>
    </source>
</evidence>
<feature type="region of interest" description="Disordered" evidence="1">
    <location>
        <begin position="34"/>
        <end position="54"/>
    </location>
</feature>
<gene>
    <name evidence="3" type="ORF">THIOM_004731</name>
</gene>
<protein>
    <submittedName>
        <fullName evidence="3">Uncharacterized protein</fullName>
    </submittedName>
</protein>
<keyword evidence="2" id="KW-1133">Transmembrane helix</keyword>
<reference evidence="3 4" key="1">
    <citation type="submission" date="2016-05" db="EMBL/GenBank/DDBJ databases">
        <title>Single-cell genome of chain-forming Candidatus Thiomargarita nelsonii and comparison to other large sulfur-oxidizing bacteria.</title>
        <authorList>
            <person name="Winkel M."/>
            <person name="Salman V."/>
            <person name="Woyke T."/>
            <person name="Schulz-Vogt H."/>
            <person name="Richter M."/>
            <person name="Flood B."/>
            <person name="Bailey J."/>
            <person name="Amann R."/>
            <person name="Mussmann M."/>
        </authorList>
    </citation>
    <scope>NUCLEOTIDE SEQUENCE [LARGE SCALE GENOMIC DNA]</scope>
    <source>
        <strain evidence="3 4">THI036</strain>
    </source>
</reference>
<dbReference type="AlphaFoldDB" id="A0A176RV45"/>
<evidence type="ECO:0000256" key="2">
    <source>
        <dbReference type="SAM" id="Phobius"/>
    </source>
</evidence>
<evidence type="ECO:0000313" key="3">
    <source>
        <dbReference type="EMBL" id="OAD19623.1"/>
    </source>
</evidence>
<name>A0A176RV45_9GAMM</name>
<dbReference type="Proteomes" id="UP000076962">
    <property type="component" value="Unassembled WGS sequence"/>
</dbReference>
<keyword evidence="4" id="KW-1185">Reference proteome</keyword>
<organism evidence="3 4">
    <name type="scientific">Candidatus Thiomargarita nelsonii</name>
    <dbReference type="NCBI Taxonomy" id="1003181"/>
    <lineage>
        <taxon>Bacteria</taxon>
        <taxon>Pseudomonadati</taxon>
        <taxon>Pseudomonadota</taxon>
        <taxon>Gammaproteobacteria</taxon>
        <taxon>Thiotrichales</taxon>
        <taxon>Thiotrichaceae</taxon>
        <taxon>Thiomargarita</taxon>
    </lineage>
</organism>
<accession>A0A176RV45</accession>
<evidence type="ECO:0000313" key="4">
    <source>
        <dbReference type="Proteomes" id="UP000076962"/>
    </source>
</evidence>
<keyword evidence="2" id="KW-0472">Membrane</keyword>
<feature type="compositionally biased region" description="Low complexity" evidence="1">
    <location>
        <begin position="38"/>
        <end position="47"/>
    </location>
</feature>
<feature type="transmembrane region" description="Helical" evidence="2">
    <location>
        <begin position="12"/>
        <end position="30"/>
    </location>
</feature>
<keyword evidence="2" id="KW-0812">Transmembrane</keyword>
<sequence length="93" mass="10330">MVMFLSPCQVFIFFIFCSLTYLIAVIFASLKASGLPNAGKSKSASQASKRKSTSIGLKRFCLWSDCRAYDDFDVGDWDAKNFSTLSESDNSFV</sequence>
<comment type="caution">
    <text evidence="3">The sequence shown here is derived from an EMBL/GenBank/DDBJ whole genome shotgun (WGS) entry which is preliminary data.</text>
</comment>